<proteinExistence type="inferred from homology"/>
<feature type="transmembrane region" description="Helical" evidence="9">
    <location>
        <begin position="44"/>
        <end position="62"/>
    </location>
</feature>
<dbReference type="GO" id="GO:0015297">
    <property type="term" value="F:antiporter activity"/>
    <property type="evidence" value="ECO:0007669"/>
    <property type="project" value="UniProtKB-UniRule"/>
</dbReference>
<comment type="subcellular location">
    <subcellularLocation>
        <location evidence="1 8">Cell membrane</location>
        <topology evidence="1 8">Multi-pass membrane protein</topology>
    </subcellularLocation>
</comment>
<evidence type="ECO:0000313" key="10">
    <source>
        <dbReference type="EMBL" id="MBC8530804.1"/>
    </source>
</evidence>
<dbReference type="AlphaFoldDB" id="A0A926D4K8"/>
<keyword evidence="4 8" id="KW-1003">Cell membrane</keyword>
<keyword evidence="7 8" id="KW-0472">Membrane</keyword>
<dbReference type="InterPro" id="IPR002657">
    <property type="entry name" value="BilAc:Na_symport/Acr3"/>
</dbReference>
<dbReference type="GO" id="GO:0005886">
    <property type="term" value="C:plasma membrane"/>
    <property type="evidence" value="ECO:0007669"/>
    <property type="project" value="UniProtKB-SubCell"/>
</dbReference>
<dbReference type="NCBIfam" id="TIGR00832">
    <property type="entry name" value="acr3"/>
    <property type="match status" value="1"/>
</dbReference>
<keyword evidence="6 8" id="KW-1133">Transmembrane helix</keyword>
<gene>
    <name evidence="10" type="primary">arsB</name>
    <name evidence="10" type="ORF">H8696_02985</name>
</gene>
<comment type="similarity">
    <text evidence="2 8">Belongs to the arsenical resistance-3 (ACR3) (TC 2.A.59) family.</text>
</comment>
<dbReference type="RefSeq" id="WP_249314809.1">
    <property type="nucleotide sequence ID" value="NZ_JACRSR010000001.1"/>
</dbReference>
<feature type="transmembrane region" description="Helical" evidence="9">
    <location>
        <begin position="154"/>
        <end position="173"/>
    </location>
</feature>
<dbReference type="PANTHER" id="PTHR43057">
    <property type="entry name" value="ARSENITE EFFLUX TRANSPORTER"/>
    <property type="match status" value="1"/>
</dbReference>
<dbReference type="GO" id="GO:0015105">
    <property type="term" value="F:arsenite transmembrane transporter activity"/>
    <property type="evidence" value="ECO:0007669"/>
    <property type="project" value="TreeGrafter"/>
</dbReference>
<dbReference type="GO" id="GO:0015104">
    <property type="term" value="F:antimonite transmembrane transporter activity"/>
    <property type="evidence" value="ECO:0007669"/>
    <property type="project" value="TreeGrafter"/>
</dbReference>
<comment type="caution">
    <text evidence="10">The sequence shown here is derived from an EMBL/GenBank/DDBJ whole genome shotgun (WGS) entry which is preliminary data.</text>
</comment>
<dbReference type="InterPro" id="IPR004706">
    <property type="entry name" value="Arsenical-R_Acr3"/>
</dbReference>
<reference evidence="10" key="1">
    <citation type="submission" date="2020-08" db="EMBL/GenBank/DDBJ databases">
        <title>Genome public.</title>
        <authorList>
            <person name="Liu C."/>
            <person name="Sun Q."/>
        </authorList>
    </citation>
    <scope>NUCLEOTIDE SEQUENCE</scope>
    <source>
        <strain evidence="10">NSJ-53</strain>
    </source>
</reference>
<dbReference type="FunFam" id="1.20.1530.20:FF:000020">
    <property type="entry name" value="Arsenical-resistance membrane protein"/>
    <property type="match status" value="1"/>
</dbReference>
<evidence type="ECO:0000256" key="8">
    <source>
        <dbReference type="PIRNR" id="PIRNR005508"/>
    </source>
</evidence>
<evidence type="ECO:0000256" key="6">
    <source>
        <dbReference type="ARBA" id="ARBA00022989"/>
    </source>
</evidence>
<feature type="transmembrane region" description="Helical" evidence="9">
    <location>
        <begin position="120"/>
        <end position="142"/>
    </location>
</feature>
<keyword evidence="5 8" id="KW-0812">Transmembrane</keyword>
<feature type="transmembrane region" description="Helical" evidence="9">
    <location>
        <begin position="12"/>
        <end position="32"/>
    </location>
</feature>
<feature type="transmembrane region" description="Helical" evidence="9">
    <location>
        <begin position="315"/>
        <end position="334"/>
    </location>
</feature>
<evidence type="ECO:0000256" key="1">
    <source>
        <dbReference type="ARBA" id="ARBA00004651"/>
    </source>
</evidence>
<dbReference type="Pfam" id="PF01758">
    <property type="entry name" value="SBF"/>
    <property type="match status" value="1"/>
</dbReference>
<dbReference type="Proteomes" id="UP000623172">
    <property type="component" value="Unassembled WGS sequence"/>
</dbReference>
<feature type="transmembrane region" description="Helical" evidence="9">
    <location>
        <begin position="82"/>
        <end position="108"/>
    </location>
</feature>
<feature type="transmembrane region" description="Helical" evidence="9">
    <location>
        <begin position="288"/>
        <end position="309"/>
    </location>
</feature>
<keyword evidence="3 8" id="KW-0813">Transport</keyword>
<organism evidence="10 11">
    <name type="scientific">Gehongia tenuis</name>
    <dbReference type="NCBI Taxonomy" id="2763655"/>
    <lineage>
        <taxon>Bacteria</taxon>
        <taxon>Bacillati</taxon>
        <taxon>Bacillota</taxon>
        <taxon>Clostridia</taxon>
        <taxon>Christensenellales</taxon>
        <taxon>Christensenellaceae</taxon>
        <taxon>Gehongia</taxon>
    </lineage>
</organism>
<evidence type="ECO:0000256" key="7">
    <source>
        <dbReference type="ARBA" id="ARBA00023136"/>
    </source>
</evidence>
<evidence type="ECO:0000256" key="4">
    <source>
        <dbReference type="ARBA" id="ARBA00022475"/>
    </source>
</evidence>
<feature type="transmembrane region" description="Helical" evidence="9">
    <location>
        <begin position="185"/>
        <end position="207"/>
    </location>
</feature>
<dbReference type="EMBL" id="JACRSR010000001">
    <property type="protein sequence ID" value="MBC8530804.1"/>
    <property type="molecule type" value="Genomic_DNA"/>
</dbReference>
<dbReference type="PIRSF" id="PIRSF005508">
    <property type="entry name" value="Acr3"/>
    <property type="match status" value="1"/>
</dbReference>
<evidence type="ECO:0000256" key="2">
    <source>
        <dbReference type="ARBA" id="ARBA00010110"/>
    </source>
</evidence>
<feature type="transmembrane region" description="Helical" evidence="9">
    <location>
        <begin position="227"/>
        <end position="248"/>
    </location>
</feature>
<dbReference type="Gene3D" id="1.20.1530.20">
    <property type="match status" value="1"/>
</dbReference>
<evidence type="ECO:0000256" key="5">
    <source>
        <dbReference type="ARBA" id="ARBA00022692"/>
    </source>
</evidence>
<keyword evidence="11" id="KW-1185">Reference proteome</keyword>
<dbReference type="InterPro" id="IPR038770">
    <property type="entry name" value="Na+/solute_symporter_sf"/>
</dbReference>
<feature type="transmembrane region" description="Helical" evidence="9">
    <location>
        <begin position="254"/>
        <end position="276"/>
    </location>
</feature>
<protein>
    <submittedName>
        <fullName evidence="10">ACR3 family arsenite efflux transporter</fullName>
    </submittedName>
</protein>
<accession>A0A926D4K8</accession>
<name>A0A926D4K8_9FIRM</name>
<evidence type="ECO:0000256" key="3">
    <source>
        <dbReference type="ARBA" id="ARBA00022448"/>
    </source>
</evidence>
<evidence type="ECO:0000313" key="11">
    <source>
        <dbReference type="Proteomes" id="UP000623172"/>
    </source>
</evidence>
<sequence>MSKDKGINVFQKYLSIWVIICMITGVLISKYLPSIPATLNRFEYAKVSIPMALLIWLMIYPMMMKVDFKSIKNVSKNPKGLFVTWITNWLIKPFTMYGIASLFFFVIFKSLITPELATEYLAGAVLLGAAPCTAMVFVWSSLTKGDPAYTVVQVATNDLIILVAFVPIVKFLLGVSNVSVPWDTLMLSVVLFVVIPLIGGMATRYYVIKNKGQNYFENIFLHKFDNVTSIGLLLTLVMIFSFQGKVFLENPLHIVLIAVPLVLQTFLIFAIAYIACHIFKLPYNIAAPAGMIGASNFFELSVAVAIALFGTASPAALATTVGVLTEVPVMLFLVRIANKTKGWFTHE</sequence>
<evidence type="ECO:0000256" key="9">
    <source>
        <dbReference type="SAM" id="Phobius"/>
    </source>
</evidence>
<dbReference type="PANTHER" id="PTHR43057:SF1">
    <property type="entry name" value="ARSENICAL-RESISTANCE PROTEIN 3"/>
    <property type="match status" value="1"/>
</dbReference>